<feature type="transmembrane region" description="Helical" evidence="1">
    <location>
        <begin position="180"/>
        <end position="202"/>
    </location>
</feature>
<dbReference type="AlphaFoldDB" id="A0A7W5A765"/>
<protein>
    <recommendedName>
        <fullName evidence="4">YrhK domain-containing protein</fullName>
    </recommendedName>
</protein>
<dbReference type="RefSeq" id="WP_183548273.1">
    <property type="nucleotide sequence ID" value="NZ_BMQT01000010.1"/>
</dbReference>
<keyword evidence="1" id="KW-0472">Membrane</keyword>
<keyword evidence="3" id="KW-1185">Reference proteome</keyword>
<feature type="transmembrane region" description="Helical" evidence="1">
    <location>
        <begin position="32"/>
        <end position="54"/>
    </location>
</feature>
<evidence type="ECO:0000313" key="2">
    <source>
        <dbReference type="EMBL" id="MBB3090847.1"/>
    </source>
</evidence>
<proteinExistence type="predicted"/>
<comment type="caution">
    <text evidence="2">The sequence shown here is derived from an EMBL/GenBank/DDBJ whole genome shotgun (WGS) entry which is preliminary data.</text>
</comment>
<evidence type="ECO:0000313" key="3">
    <source>
        <dbReference type="Proteomes" id="UP000577707"/>
    </source>
</evidence>
<feature type="transmembrane region" description="Helical" evidence="1">
    <location>
        <begin position="124"/>
        <end position="142"/>
    </location>
</feature>
<feature type="transmembrane region" description="Helical" evidence="1">
    <location>
        <begin position="208"/>
        <end position="233"/>
    </location>
</feature>
<organism evidence="2 3">
    <name type="scientific">Nocardioides albus</name>
    <dbReference type="NCBI Taxonomy" id="1841"/>
    <lineage>
        <taxon>Bacteria</taxon>
        <taxon>Bacillati</taxon>
        <taxon>Actinomycetota</taxon>
        <taxon>Actinomycetes</taxon>
        <taxon>Propionibacteriales</taxon>
        <taxon>Nocardioidaceae</taxon>
        <taxon>Nocardioides</taxon>
    </lineage>
</organism>
<reference evidence="2 3" key="1">
    <citation type="submission" date="2020-08" db="EMBL/GenBank/DDBJ databases">
        <title>Genomic Encyclopedia of Type Strains, Phase III (KMG-III): the genomes of soil and plant-associated and newly described type strains.</title>
        <authorList>
            <person name="Whitman W."/>
        </authorList>
    </citation>
    <scope>NUCLEOTIDE SEQUENCE [LARGE SCALE GENOMIC DNA]</scope>
    <source>
        <strain evidence="2 3">CECT 3302</strain>
    </source>
</reference>
<feature type="transmembrane region" description="Helical" evidence="1">
    <location>
        <begin position="60"/>
        <end position="84"/>
    </location>
</feature>
<dbReference type="Proteomes" id="UP000577707">
    <property type="component" value="Unassembled WGS sequence"/>
</dbReference>
<evidence type="ECO:0008006" key="4">
    <source>
        <dbReference type="Google" id="ProtNLM"/>
    </source>
</evidence>
<evidence type="ECO:0000256" key="1">
    <source>
        <dbReference type="SAM" id="Phobius"/>
    </source>
</evidence>
<feature type="transmembrane region" description="Helical" evidence="1">
    <location>
        <begin position="96"/>
        <end position="118"/>
    </location>
</feature>
<keyword evidence="1" id="KW-0812">Transmembrane</keyword>
<accession>A0A7W5A765</accession>
<gene>
    <name evidence="2" type="ORF">FHS12_003809</name>
</gene>
<sequence length="242" mass="26749">MVTYAETPHGYGDETFALFEHVNRATTYAWRVVHGLSFLVGGTTFIVGTVLYFYPQMENVYLYSGILYIIGSLGFLLVDLLEFFTYTDDRGLRINIALSMSGSAAYVIGSYGFLPSVYESNKNLGPWGFIIGSALIFASQSWKVARIVRGEADQGRGEAVAPLVGRRFGFRLRSCAKTGLGVEANAAVGGLMFFIGTVMYVARVPEGAYFTSIILLWLLGSLFFTTGSLFLNYRHFAMKLCR</sequence>
<keyword evidence="1" id="KW-1133">Transmembrane helix</keyword>
<name>A0A7W5A765_9ACTN</name>
<dbReference type="EMBL" id="JACHXG010000008">
    <property type="protein sequence ID" value="MBB3090847.1"/>
    <property type="molecule type" value="Genomic_DNA"/>
</dbReference>